<protein>
    <submittedName>
        <fullName evidence="3">Virulence factor family protein</fullName>
    </submittedName>
</protein>
<feature type="domain" description="Bacterial virulence" evidence="2">
    <location>
        <begin position="66"/>
        <end position="160"/>
    </location>
</feature>
<dbReference type="EMBL" id="RJVO01000008">
    <property type="protein sequence ID" value="ROH86676.1"/>
    <property type="molecule type" value="Genomic_DNA"/>
</dbReference>
<dbReference type="Gene3D" id="3.40.50.1820">
    <property type="entry name" value="alpha/beta hydrolase"/>
    <property type="match status" value="2"/>
</dbReference>
<sequence length="484" mass="50427">MSLDRCRVLRGPLLAVLALFAAPLLAAAPAKPAAAKPALAANEQVLDHGRFRQVHVFSPAGSPKSFALLLSGDGGWQPAMSQLAQTLVAEGALVAGIDSAQFMADLEADGGDCVFPDGDLENLSHFVQAYAKAPGYRPPVLVGYSAGATLGYATLAQAPANTFAAGLMLGFCPDLELKKAVCPGEGLGFTRRKDGKGVDFLPAPKLATPLLNLLGSADPVCDAPATGQFIAQIPAARQVLLAGVGHDYAASPRARAALVAAYRRLALRQGSVAAAPADLGELPVIEEPSASGKDNPRFAVLWSGDGGWAGLDKEVSAALQAQGISVVGVDSLRYFWTARTPAGIAADVDKIIRHYLAAWNKREVILIGYSQGADVLPFAVNGLPADTRAKVLLAAGMGLSDHAVFEFQLSNWVADNNNGPETLPEVRRMRGVRFLCIYGAEEDDSICPQLQGSSALVAKLPGGHHFDGDYDKLAATILGALPAP</sequence>
<dbReference type="SUPFAM" id="SSF53474">
    <property type="entry name" value="alpha/beta-Hydrolases"/>
    <property type="match status" value="2"/>
</dbReference>
<dbReference type="InterPro" id="IPR010333">
    <property type="entry name" value="VirJ"/>
</dbReference>
<comment type="caution">
    <text evidence="3">The sequence shown here is derived from an EMBL/GenBank/DDBJ whole genome shotgun (WGS) entry which is preliminary data.</text>
</comment>
<dbReference type="AlphaFoldDB" id="A0A3N0V1K4"/>
<dbReference type="PIRSF" id="PIRSF029063">
    <property type="entry name" value="IV_sec_VirJ"/>
    <property type="match status" value="1"/>
</dbReference>
<evidence type="ECO:0000259" key="2">
    <source>
        <dbReference type="Pfam" id="PF06057"/>
    </source>
</evidence>
<dbReference type="InterPro" id="IPR011225">
    <property type="entry name" value="IV_sec_VirJ"/>
</dbReference>
<gene>
    <name evidence="3" type="ORF">ED208_14625</name>
</gene>
<evidence type="ECO:0000313" key="3">
    <source>
        <dbReference type="EMBL" id="ROH86676.1"/>
    </source>
</evidence>
<accession>A0A3N0V1K4</accession>
<dbReference type="Pfam" id="PF06057">
    <property type="entry name" value="VirJ"/>
    <property type="match status" value="2"/>
</dbReference>
<evidence type="ECO:0000313" key="4">
    <source>
        <dbReference type="Proteomes" id="UP000282106"/>
    </source>
</evidence>
<keyword evidence="1" id="KW-0732">Signal</keyword>
<name>A0A3N0V1K4_9GAMM</name>
<organism evidence="3 4">
    <name type="scientific">Stagnimonas aquatica</name>
    <dbReference type="NCBI Taxonomy" id="2689987"/>
    <lineage>
        <taxon>Bacteria</taxon>
        <taxon>Pseudomonadati</taxon>
        <taxon>Pseudomonadota</taxon>
        <taxon>Gammaproteobacteria</taxon>
        <taxon>Nevskiales</taxon>
        <taxon>Nevskiaceae</taxon>
        <taxon>Stagnimonas</taxon>
    </lineage>
</organism>
<feature type="signal peptide" evidence="1">
    <location>
        <begin position="1"/>
        <end position="26"/>
    </location>
</feature>
<dbReference type="InterPro" id="IPR029058">
    <property type="entry name" value="AB_hydrolase_fold"/>
</dbReference>
<dbReference type="InParanoid" id="A0A3N0V1K4"/>
<dbReference type="Proteomes" id="UP000282106">
    <property type="component" value="Unassembled WGS sequence"/>
</dbReference>
<feature type="chain" id="PRO_5018014953" evidence="1">
    <location>
        <begin position="27"/>
        <end position="484"/>
    </location>
</feature>
<dbReference type="RefSeq" id="WP_123212665.1">
    <property type="nucleotide sequence ID" value="NZ_RJVO01000008.1"/>
</dbReference>
<keyword evidence="4" id="KW-1185">Reference proteome</keyword>
<proteinExistence type="predicted"/>
<reference evidence="3 4" key="1">
    <citation type="submission" date="2018-10" db="EMBL/GenBank/DDBJ databases">
        <authorList>
            <person name="Chen W.-M."/>
        </authorList>
    </citation>
    <scope>NUCLEOTIDE SEQUENCE [LARGE SCALE GENOMIC DNA]</scope>
    <source>
        <strain evidence="3 4">THS-13</strain>
    </source>
</reference>
<feature type="domain" description="Bacterial virulence" evidence="2">
    <location>
        <begin position="298"/>
        <end position="481"/>
    </location>
</feature>
<evidence type="ECO:0000256" key="1">
    <source>
        <dbReference type="SAM" id="SignalP"/>
    </source>
</evidence>